<feature type="transmembrane region" description="Helical" evidence="6">
    <location>
        <begin position="308"/>
        <end position="327"/>
    </location>
</feature>
<evidence type="ECO:0000313" key="8">
    <source>
        <dbReference type="Proteomes" id="UP000767947"/>
    </source>
</evidence>
<dbReference type="Pfam" id="PF01943">
    <property type="entry name" value="Polysacc_synt"/>
    <property type="match status" value="1"/>
</dbReference>
<accession>A0ABX1QWD2</accession>
<feature type="transmembrane region" description="Helical" evidence="6">
    <location>
        <begin position="246"/>
        <end position="266"/>
    </location>
</feature>
<evidence type="ECO:0000256" key="5">
    <source>
        <dbReference type="ARBA" id="ARBA00023136"/>
    </source>
</evidence>
<protein>
    <submittedName>
        <fullName evidence="7">Oligosaccharide flippase family protein</fullName>
    </submittedName>
</protein>
<dbReference type="PANTHER" id="PTHR30250">
    <property type="entry name" value="PST FAMILY PREDICTED COLANIC ACID TRANSPORTER"/>
    <property type="match status" value="1"/>
</dbReference>
<reference evidence="7 8" key="1">
    <citation type="submission" date="2020-02" db="EMBL/GenBank/DDBJ databases">
        <title>Flavobacterium sp. genome.</title>
        <authorList>
            <person name="Jung H.S."/>
            <person name="Baek J.H."/>
            <person name="Jeon C.O."/>
        </authorList>
    </citation>
    <scope>NUCLEOTIDE SEQUENCE [LARGE SCALE GENOMIC DNA]</scope>
    <source>
        <strain evidence="7 8">SE-s27</strain>
    </source>
</reference>
<evidence type="ECO:0000256" key="2">
    <source>
        <dbReference type="ARBA" id="ARBA00022475"/>
    </source>
</evidence>
<evidence type="ECO:0000256" key="4">
    <source>
        <dbReference type="ARBA" id="ARBA00022989"/>
    </source>
</evidence>
<name>A0ABX1QWD2_9FLAO</name>
<evidence type="ECO:0000256" key="1">
    <source>
        <dbReference type="ARBA" id="ARBA00004651"/>
    </source>
</evidence>
<feature type="transmembrane region" description="Helical" evidence="6">
    <location>
        <begin position="278"/>
        <end position="296"/>
    </location>
</feature>
<keyword evidence="3 6" id="KW-0812">Transmembrane</keyword>
<keyword evidence="8" id="KW-1185">Reference proteome</keyword>
<feature type="transmembrane region" description="Helical" evidence="6">
    <location>
        <begin position="97"/>
        <end position="118"/>
    </location>
</feature>
<keyword evidence="2" id="KW-1003">Cell membrane</keyword>
<gene>
    <name evidence="7" type="ORF">G6042_11020</name>
</gene>
<evidence type="ECO:0000256" key="6">
    <source>
        <dbReference type="SAM" id="Phobius"/>
    </source>
</evidence>
<evidence type="ECO:0000256" key="3">
    <source>
        <dbReference type="ARBA" id="ARBA00022692"/>
    </source>
</evidence>
<comment type="caution">
    <text evidence="7">The sequence shown here is derived from an EMBL/GenBank/DDBJ whole genome shotgun (WGS) entry which is preliminary data.</text>
</comment>
<feature type="transmembrane region" description="Helical" evidence="6">
    <location>
        <begin position="64"/>
        <end position="85"/>
    </location>
</feature>
<dbReference type="PANTHER" id="PTHR30250:SF11">
    <property type="entry name" value="O-ANTIGEN TRANSPORTER-RELATED"/>
    <property type="match status" value="1"/>
</dbReference>
<proteinExistence type="predicted"/>
<dbReference type="Proteomes" id="UP000767947">
    <property type="component" value="Unassembled WGS sequence"/>
</dbReference>
<dbReference type="InterPro" id="IPR002797">
    <property type="entry name" value="Polysacc_synth"/>
</dbReference>
<evidence type="ECO:0000313" key="7">
    <source>
        <dbReference type="EMBL" id="NMH25795.1"/>
    </source>
</evidence>
<dbReference type="InterPro" id="IPR050833">
    <property type="entry name" value="Poly_Biosynth_Transport"/>
</dbReference>
<feature type="transmembrane region" description="Helical" evidence="6">
    <location>
        <begin position="35"/>
        <end position="58"/>
    </location>
</feature>
<sequence>MIFSLGLPNAMINYLGIYKIDDCFSQFLLKKGLKIILIVSILPSLLYLILANFIAVDIFNNKNLISYILVVGITLPFFIIHEFFLNFFVATKKFKKYNIFMFVVPNFLFLSLLLFITISNDNQFYTILFYSLSVVFTGIIELFFVFKKHQKKQKHTLTSKEILQFSSPMMLSSLMLFLLNWTDIFMLGAMVSEKEVGIYNLAYRLASLAMLVIISLNIVLAPKISQLFKQNEIKELHSTIVKSTRLVILLTTPLVLGLIFFSEFILGLFGQNFIQGKTTLIIIALGVLINVSTGNVDQILNMTNHQKILQNITIFGFILNVILNYLLIPKYGIEGSAAASLVTNALFNLTCLYFIKRKLGFYTFV</sequence>
<dbReference type="EMBL" id="JAAMPT010000208">
    <property type="protein sequence ID" value="NMH25795.1"/>
    <property type="molecule type" value="Genomic_DNA"/>
</dbReference>
<keyword evidence="5 6" id="KW-0472">Membrane</keyword>
<keyword evidence="4 6" id="KW-1133">Transmembrane helix</keyword>
<feature type="transmembrane region" description="Helical" evidence="6">
    <location>
        <begin position="333"/>
        <end position="355"/>
    </location>
</feature>
<feature type="transmembrane region" description="Helical" evidence="6">
    <location>
        <begin position="124"/>
        <end position="146"/>
    </location>
</feature>
<organism evidence="7 8">
    <name type="scientific">Flavobacterium solisilvae</name>
    <dbReference type="NCBI Taxonomy" id="1852019"/>
    <lineage>
        <taxon>Bacteria</taxon>
        <taxon>Pseudomonadati</taxon>
        <taxon>Bacteroidota</taxon>
        <taxon>Flavobacteriia</taxon>
        <taxon>Flavobacteriales</taxon>
        <taxon>Flavobacteriaceae</taxon>
        <taxon>Flavobacterium</taxon>
    </lineage>
</organism>
<feature type="transmembrane region" description="Helical" evidence="6">
    <location>
        <begin position="167"/>
        <end position="189"/>
    </location>
</feature>
<feature type="transmembrane region" description="Helical" evidence="6">
    <location>
        <begin position="201"/>
        <end position="225"/>
    </location>
</feature>
<comment type="subcellular location">
    <subcellularLocation>
        <location evidence="1">Cell membrane</location>
        <topology evidence="1">Multi-pass membrane protein</topology>
    </subcellularLocation>
</comment>